<protein>
    <recommendedName>
        <fullName evidence="2">PrcB C-terminal domain-containing protein</fullName>
    </recommendedName>
</protein>
<accession>A0A140L1L7</accession>
<dbReference type="STRING" id="520762.AN619_23400"/>
<proteinExistence type="predicted"/>
<dbReference type="AlphaFoldDB" id="A0A140L1L7"/>
<dbReference type="InterPro" id="IPR025748">
    <property type="entry name" value="PrcB_C_dom"/>
</dbReference>
<gene>
    <name evidence="3" type="ORF">AN619_23400</name>
</gene>
<feature type="domain" description="PrcB C-terminal" evidence="2">
    <location>
        <begin position="81"/>
        <end position="140"/>
    </location>
</feature>
<dbReference type="EMBL" id="LOEE01000054">
    <property type="protein sequence ID" value="KXG74442.1"/>
    <property type="molecule type" value="Genomic_DNA"/>
</dbReference>
<keyword evidence="1" id="KW-0812">Transmembrane</keyword>
<reference evidence="3 4" key="1">
    <citation type="submission" date="2015-12" db="EMBL/GenBank/DDBJ databases">
        <title>Draft genome sequence of the thermoanaerobe Thermotalea metallivorans, an isolate from the runoff channel of the Great Artesian Basin, Australia.</title>
        <authorList>
            <person name="Patel B.K."/>
        </authorList>
    </citation>
    <scope>NUCLEOTIDE SEQUENCE [LARGE SCALE GENOMIC DNA]</scope>
    <source>
        <strain evidence="3 4">B2-1</strain>
    </source>
</reference>
<organism evidence="3 4">
    <name type="scientific">Thermotalea metallivorans</name>
    <dbReference type="NCBI Taxonomy" id="520762"/>
    <lineage>
        <taxon>Bacteria</taxon>
        <taxon>Bacillati</taxon>
        <taxon>Bacillota</taxon>
        <taxon>Clostridia</taxon>
        <taxon>Peptostreptococcales</taxon>
        <taxon>Thermotaleaceae</taxon>
        <taxon>Thermotalea</taxon>
    </lineage>
</organism>
<feature type="transmembrane region" description="Helical" evidence="1">
    <location>
        <begin position="12"/>
        <end position="34"/>
    </location>
</feature>
<keyword evidence="4" id="KW-1185">Reference proteome</keyword>
<keyword evidence="1" id="KW-1133">Transmembrane helix</keyword>
<sequence length="157" mass="17857">MKVKLNFNVKALNWKTIALMAVMIMVVFAGIYTVKYLMKDDAGVPFEVLKEDGIPQKIQEILPRYKALERALACKIDEEVFVIVTRGEKPTGGYTVEIDRIEKVTEEGKTKLIVYAKFEDPKPGDVVTQVITYPYVVAKTNLKVLPDKIELKVKYDD</sequence>
<evidence type="ECO:0000256" key="1">
    <source>
        <dbReference type="SAM" id="Phobius"/>
    </source>
</evidence>
<evidence type="ECO:0000313" key="3">
    <source>
        <dbReference type="EMBL" id="KXG74442.1"/>
    </source>
</evidence>
<dbReference type="Proteomes" id="UP000070456">
    <property type="component" value="Unassembled WGS sequence"/>
</dbReference>
<keyword evidence="1" id="KW-0472">Membrane</keyword>
<dbReference type="Pfam" id="PF14343">
    <property type="entry name" value="PrcB_C"/>
    <property type="match status" value="1"/>
</dbReference>
<dbReference type="RefSeq" id="WP_242867393.1">
    <property type="nucleotide sequence ID" value="NZ_LOEE01000054.1"/>
</dbReference>
<evidence type="ECO:0000259" key="2">
    <source>
        <dbReference type="Pfam" id="PF14343"/>
    </source>
</evidence>
<comment type="caution">
    <text evidence="3">The sequence shown here is derived from an EMBL/GenBank/DDBJ whole genome shotgun (WGS) entry which is preliminary data.</text>
</comment>
<evidence type="ECO:0000313" key="4">
    <source>
        <dbReference type="Proteomes" id="UP000070456"/>
    </source>
</evidence>
<name>A0A140L1L7_9FIRM</name>